<dbReference type="GO" id="GO:0006261">
    <property type="term" value="P:DNA-templated DNA replication"/>
    <property type="evidence" value="ECO:0007669"/>
    <property type="project" value="TreeGrafter"/>
</dbReference>
<dbReference type="STRING" id="1511.CLOST_2146"/>
<protein>
    <submittedName>
        <fullName evidence="1">Putative DNA polymerase III, delta' subunit</fullName>
        <ecNumber evidence="1">2.7.7.7</ecNumber>
    </submittedName>
</protein>
<sequence length="277" mass="32565">MRMEIKLERDKLYKEIQDNLFYAASNQTLSHAFIFEGSKDSKKEVMATELSKRILDTEHLENCSDYFVVTNEKMNIETIRFINRDCYIKPFKAKKIYIFEDAMKMTPVMQNAFLKTLEEPPSDVLFILICENARGLLDTVRSRCISYYFPSEDTSLDIDKALKEQIESFFENLIEKNEIGIIQYMEDLKNQKDDIDVVIDAFMDYTRDILITKERSDYLSYCIAENELVDTLASSFTHFQLLTIIDIIEDTRKKLSSRCNYNLTCEAMLFNIMEVIK</sequence>
<dbReference type="BioCyc" id="CSTI499177:GJE9-2211-MONOMER"/>
<proteinExistence type="predicted"/>
<keyword evidence="1" id="KW-0548">Nucleotidyltransferase</keyword>
<evidence type="ECO:0000313" key="1">
    <source>
        <dbReference type="EMBL" id="CBH22266.1"/>
    </source>
</evidence>
<dbReference type="HOGENOM" id="CLU_006229_4_0_9"/>
<keyword evidence="1" id="KW-0808">Transferase</keyword>
<reference evidence="2" key="1">
    <citation type="journal article" date="2010" name="BMC Genomics">
        <title>Clostridium sticklandii, a specialist in amino acid degradation:revisiting its metabolism through its genome sequence.</title>
        <authorList>
            <person name="Fonknechten N."/>
            <person name="Chaussonnerie S."/>
            <person name="Tricot S."/>
            <person name="Lajus A."/>
            <person name="Andreesen J.R."/>
            <person name="Perchat N."/>
            <person name="Pelletier E."/>
            <person name="Gouyvenoux M."/>
            <person name="Barbe V."/>
            <person name="Salanoubat M."/>
            <person name="Le Paslier D."/>
            <person name="Weissenbach J."/>
            <person name="Cohen G.N."/>
            <person name="Kreimeyer A."/>
        </authorList>
    </citation>
    <scope>NUCLEOTIDE SEQUENCE [LARGE SCALE GENOMIC DNA]</scope>
    <source>
        <strain evidence="2">ATCC 12662 / DSM 519 / JCM 1433 / CCUG 9281 / NCIMB 10654 / HF</strain>
    </source>
</reference>
<dbReference type="eggNOG" id="COG0470">
    <property type="taxonomic scope" value="Bacteria"/>
</dbReference>
<dbReference type="PANTHER" id="PTHR11669">
    <property type="entry name" value="REPLICATION FACTOR C / DNA POLYMERASE III GAMMA-TAU SUBUNIT"/>
    <property type="match status" value="1"/>
</dbReference>
<name>E3PTR2_ACESD</name>
<keyword evidence="2" id="KW-1185">Reference proteome</keyword>
<dbReference type="InterPro" id="IPR050238">
    <property type="entry name" value="DNA_Rep/Repair_Clamp_Loader"/>
</dbReference>
<dbReference type="EC" id="2.7.7.7" evidence="1"/>
<dbReference type="AlphaFoldDB" id="E3PTR2"/>
<dbReference type="Pfam" id="PF13177">
    <property type="entry name" value="DNA_pol3_delta2"/>
    <property type="match status" value="1"/>
</dbReference>
<dbReference type="InterPro" id="IPR027417">
    <property type="entry name" value="P-loop_NTPase"/>
</dbReference>
<dbReference type="Gene3D" id="1.20.272.10">
    <property type="match status" value="1"/>
</dbReference>
<dbReference type="EMBL" id="FP565809">
    <property type="protein sequence ID" value="CBH22266.1"/>
    <property type="molecule type" value="Genomic_DNA"/>
</dbReference>
<dbReference type="Proteomes" id="UP000007041">
    <property type="component" value="Chromosome"/>
</dbReference>
<organism evidence="1 2">
    <name type="scientific">Acetoanaerobium sticklandii (strain ATCC 12662 / DSM 519 / JCM 1433 / CCUG 9281 / NCIMB 10654 / HF)</name>
    <name type="common">Clostridium sticklandii</name>
    <dbReference type="NCBI Taxonomy" id="499177"/>
    <lineage>
        <taxon>Bacteria</taxon>
        <taxon>Bacillati</taxon>
        <taxon>Bacillota</taxon>
        <taxon>Clostridia</taxon>
        <taxon>Peptostreptococcales</taxon>
        <taxon>Filifactoraceae</taxon>
        <taxon>Acetoanaerobium</taxon>
    </lineage>
</organism>
<dbReference type="Gene3D" id="3.40.50.300">
    <property type="entry name" value="P-loop containing nucleotide triphosphate hydrolases"/>
    <property type="match status" value="1"/>
</dbReference>
<accession>E3PTR2</accession>
<dbReference type="SUPFAM" id="SSF52540">
    <property type="entry name" value="P-loop containing nucleoside triphosphate hydrolases"/>
    <property type="match status" value="1"/>
</dbReference>
<dbReference type="KEGG" id="cst:CLOST_2146"/>
<gene>
    <name evidence="1" type="ordered locus">CLOST_2146</name>
</gene>
<dbReference type="PANTHER" id="PTHR11669:SF8">
    <property type="entry name" value="DNA POLYMERASE III SUBUNIT DELTA"/>
    <property type="match status" value="1"/>
</dbReference>
<dbReference type="GO" id="GO:0003887">
    <property type="term" value="F:DNA-directed DNA polymerase activity"/>
    <property type="evidence" value="ECO:0007669"/>
    <property type="project" value="UniProtKB-EC"/>
</dbReference>
<evidence type="ECO:0000313" key="2">
    <source>
        <dbReference type="Proteomes" id="UP000007041"/>
    </source>
</evidence>